<dbReference type="Pfam" id="PF00018">
    <property type="entry name" value="SH3_1"/>
    <property type="match status" value="1"/>
</dbReference>
<evidence type="ECO:0000256" key="1">
    <source>
        <dbReference type="ARBA" id="ARBA00022443"/>
    </source>
</evidence>
<dbReference type="PROSITE" id="PS50023">
    <property type="entry name" value="LIM_DOMAIN_2"/>
    <property type="match status" value="1"/>
</dbReference>
<keyword evidence="3" id="KW-0677">Repeat</keyword>
<keyword evidence="1" id="KW-0728">SH3 domain</keyword>
<dbReference type="Gene3D" id="2.10.110.10">
    <property type="entry name" value="Cysteine Rich Protein"/>
    <property type="match status" value="1"/>
</dbReference>
<evidence type="ECO:0000256" key="4">
    <source>
        <dbReference type="ARBA" id="ARBA00022833"/>
    </source>
</evidence>
<evidence type="ECO:0000313" key="7">
    <source>
        <dbReference type="EMBL" id="CAB3979361.1"/>
    </source>
</evidence>
<dbReference type="Pfam" id="PF00412">
    <property type="entry name" value="LIM"/>
    <property type="match status" value="1"/>
</dbReference>
<dbReference type="GO" id="GO:0046872">
    <property type="term" value="F:metal ion binding"/>
    <property type="evidence" value="ECO:0007669"/>
    <property type="project" value="UniProtKB-KW"/>
</dbReference>
<dbReference type="SUPFAM" id="SSF57716">
    <property type="entry name" value="Glucocorticoid receptor-like (DNA-binding domain)"/>
    <property type="match status" value="1"/>
</dbReference>
<accession>A0A7D9D8B2</accession>
<dbReference type="EMBL" id="CACRXK020000190">
    <property type="protein sequence ID" value="CAB3979361.1"/>
    <property type="molecule type" value="Genomic_DNA"/>
</dbReference>
<dbReference type="InterPro" id="IPR001781">
    <property type="entry name" value="Znf_LIM"/>
</dbReference>
<dbReference type="OrthoDB" id="5971719at2759"/>
<dbReference type="GO" id="GO:0005737">
    <property type="term" value="C:cytoplasm"/>
    <property type="evidence" value="ECO:0007669"/>
    <property type="project" value="UniProtKB-ARBA"/>
</dbReference>
<dbReference type="AlphaFoldDB" id="A0A7D9D8B2"/>
<gene>
    <name evidence="7" type="ORF">PACLA_8A030672</name>
</gene>
<evidence type="ECO:0000256" key="3">
    <source>
        <dbReference type="ARBA" id="ARBA00022737"/>
    </source>
</evidence>
<evidence type="ECO:0000256" key="5">
    <source>
        <dbReference type="ARBA" id="ARBA00023038"/>
    </source>
</evidence>
<dbReference type="PROSITE" id="PS00478">
    <property type="entry name" value="LIM_DOMAIN_1"/>
    <property type="match status" value="1"/>
</dbReference>
<keyword evidence="5" id="KW-0440">LIM domain</keyword>
<evidence type="ECO:0000256" key="6">
    <source>
        <dbReference type="SAM" id="MobiDB-lite"/>
    </source>
</evidence>
<dbReference type="GO" id="GO:0051015">
    <property type="term" value="F:actin filament binding"/>
    <property type="evidence" value="ECO:0007669"/>
    <property type="project" value="TreeGrafter"/>
</dbReference>
<dbReference type="InterPro" id="IPR000900">
    <property type="entry name" value="Nebulin_repeat"/>
</dbReference>
<dbReference type="GO" id="GO:0005925">
    <property type="term" value="C:focal adhesion"/>
    <property type="evidence" value="ECO:0007669"/>
    <property type="project" value="TreeGrafter"/>
</dbReference>
<dbReference type="FunFam" id="2.10.110.10:FF:000087">
    <property type="entry name" value="LIM zinc-binding domain-containing Nebulette"/>
    <property type="match status" value="1"/>
</dbReference>
<proteinExistence type="predicted"/>
<dbReference type="SMART" id="SM00227">
    <property type="entry name" value="NEBU"/>
    <property type="match status" value="2"/>
</dbReference>
<dbReference type="PANTHER" id="PTHR46218:SF4">
    <property type="entry name" value="LIM AND SH3 DOMAIN PROTEIN LASP"/>
    <property type="match status" value="1"/>
</dbReference>
<keyword evidence="4" id="KW-0862">Zinc</keyword>
<feature type="compositionally biased region" description="Pro residues" evidence="6">
    <location>
        <begin position="156"/>
        <end position="172"/>
    </location>
</feature>
<reference evidence="7" key="1">
    <citation type="submission" date="2020-04" db="EMBL/GenBank/DDBJ databases">
        <authorList>
            <person name="Alioto T."/>
            <person name="Alioto T."/>
            <person name="Gomez Garrido J."/>
        </authorList>
    </citation>
    <scope>NUCLEOTIDE SEQUENCE</scope>
    <source>
        <strain evidence="7">A484AB</strain>
    </source>
</reference>
<dbReference type="CDD" id="cd09447">
    <property type="entry name" value="LIM_LASP"/>
    <property type="match status" value="1"/>
</dbReference>
<dbReference type="PANTHER" id="PTHR46218">
    <property type="entry name" value="LASP"/>
    <property type="match status" value="1"/>
</dbReference>
<dbReference type="SUPFAM" id="SSF50044">
    <property type="entry name" value="SH3-domain"/>
    <property type="match status" value="1"/>
</dbReference>
<keyword evidence="2" id="KW-0479">Metal-binding</keyword>
<keyword evidence="8" id="KW-1185">Reference proteome</keyword>
<evidence type="ECO:0000313" key="8">
    <source>
        <dbReference type="Proteomes" id="UP001152795"/>
    </source>
</evidence>
<feature type="compositionally biased region" description="Basic and acidic residues" evidence="6">
    <location>
        <begin position="123"/>
        <end position="142"/>
    </location>
</feature>
<dbReference type="Gene3D" id="2.30.30.40">
    <property type="entry name" value="SH3 Domains"/>
    <property type="match status" value="1"/>
</dbReference>
<comment type="caution">
    <text evidence="7">The sequence shown here is derived from an EMBL/GenBank/DDBJ whole genome shotgun (WGS) entry which is preliminary data.</text>
</comment>
<dbReference type="SMART" id="SM00326">
    <property type="entry name" value="SH3"/>
    <property type="match status" value="1"/>
</dbReference>
<dbReference type="InterPro" id="IPR001452">
    <property type="entry name" value="SH3_domain"/>
</dbReference>
<dbReference type="PROSITE" id="PS51216">
    <property type="entry name" value="NEBULIN"/>
    <property type="match status" value="2"/>
</dbReference>
<sequence>MNPKCARCDKTVYPVEKLNCLDKYWHKKCFTCEVCNMKLTMKNYKGYNKNPYCNAHYPTTKFTAVADTPEQRRLNKQTKTQSQVEYHKKFEEEKGHYTAVADDPETERAKRAMQQQSGAAYTRQRDDDGGNRPPPLRHDAPERSYTAPEPAVTHHVPPPEPAPAPAAPAPPLQPRYRALYDYNAADEDEISINEGDIIIDANIIDSGWMEGRNQRTGQFGMLPSNYVEEI</sequence>
<name>A0A7D9D8B2_PARCT</name>
<evidence type="ECO:0000256" key="2">
    <source>
        <dbReference type="ARBA" id="ARBA00022723"/>
    </source>
</evidence>
<dbReference type="InterPro" id="IPR051759">
    <property type="entry name" value="LIM-SH3_domain_protein"/>
</dbReference>
<organism evidence="7 8">
    <name type="scientific">Paramuricea clavata</name>
    <name type="common">Red gorgonian</name>
    <name type="synonym">Violescent sea-whip</name>
    <dbReference type="NCBI Taxonomy" id="317549"/>
    <lineage>
        <taxon>Eukaryota</taxon>
        <taxon>Metazoa</taxon>
        <taxon>Cnidaria</taxon>
        <taxon>Anthozoa</taxon>
        <taxon>Octocorallia</taxon>
        <taxon>Malacalcyonacea</taxon>
        <taxon>Plexauridae</taxon>
        <taxon>Paramuricea</taxon>
    </lineage>
</organism>
<dbReference type="SMART" id="SM00132">
    <property type="entry name" value="LIM"/>
    <property type="match status" value="1"/>
</dbReference>
<dbReference type="PRINTS" id="PR00452">
    <property type="entry name" value="SH3DOMAIN"/>
</dbReference>
<dbReference type="Proteomes" id="UP001152795">
    <property type="component" value="Unassembled WGS sequence"/>
</dbReference>
<feature type="region of interest" description="Disordered" evidence="6">
    <location>
        <begin position="89"/>
        <end position="172"/>
    </location>
</feature>
<dbReference type="InterPro" id="IPR036028">
    <property type="entry name" value="SH3-like_dom_sf"/>
</dbReference>
<dbReference type="PROSITE" id="PS50002">
    <property type="entry name" value="SH3"/>
    <property type="match status" value="1"/>
</dbReference>
<protein>
    <submittedName>
        <fullName evidence="7">LIM and SH3 domain 1-like</fullName>
    </submittedName>
</protein>